<feature type="region of interest" description="Disordered" evidence="2">
    <location>
        <begin position="757"/>
        <end position="819"/>
    </location>
</feature>
<evidence type="ECO:0000256" key="2">
    <source>
        <dbReference type="SAM" id="MobiDB-lite"/>
    </source>
</evidence>
<feature type="compositionally biased region" description="Pro residues" evidence="2">
    <location>
        <begin position="972"/>
        <end position="988"/>
    </location>
</feature>
<name>A0A0C3AXK2_9AGAM</name>
<feature type="compositionally biased region" description="Basic and acidic residues" evidence="2">
    <location>
        <begin position="1260"/>
        <end position="1270"/>
    </location>
</feature>
<proteinExistence type="predicted"/>
<feature type="compositionally biased region" description="Basic and acidic residues" evidence="2">
    <location>
        <begin position="1226"/>
        <end position="1246"/>
    </location>
</feature>
<dbReference type="EMBL" id="KN822006">
    <property type="protein sequence ID" value="KIM69702.1"/>
    <property type="molecule type" value="Genomic_DNA"/>
</dbReference>
<evidence type="ECO:0000313" key="4">
    <source>
        <dbReference type="Proteomes" id="UP000053989"/>
    </source>
</evidence>
<organism evidence="3 4">
    <name type="scientific">Scleroderma citrinum Foug A</name>
    <dbReference type="NCBI Taxonomy" id="1036808"/>
    <lineage>
        <taxon>Eukaryota</taxon>
        <taxon>Fungi</taxon>
        <taxon>Dikarya</taxon>
        <taxon>Basidiomycota</taxon>
        <taxon>Agaricomycotina</taxon>
        <taxon>Agaricomycetes</taxon>
        <taxon>Agaricomycetidae</taxon>
        <taxon>Boletales</taxon>
        <taxon>Sclerodermatineae</taxon>
        <taxon>Sclerodermataceae</taxon>
        <taxon>Scleroderma</taxon>
    </lineage>
</organism>
<feature type="region of interest" description="Disordered" evidence="2">
    <location>
        <begin position="348"/>
        <end position="383"/>
    </location>
</feature>
<feature type="compositionally biased region" description="Polar residues" evidence="2">
    <location>
        <begin position="792"/>
        <end position="801"/>
    </location>
</feature>
<feature type="region of interest" description="Disordered" evidence="2">
    <location>
        <begin position="626"/>
        <end position="658"/>
    </location>
</feature>
<feature type="compositionally biased region" description="Polar residues" evidence="2">
    <location>
        <begin position="271"/>
        <end position="282"/>
    </location>
</feature>
<sequence length="1294" mass="141864">MPESIFGRPSHLLPPSSNPPVQATSSANGPSAPPNIRDLRFQTIGKQPALLSRISQPESTAAHYRSPSPAPMSSSTNNIPAQSSRPSLFQTLGGVSTANTVHTSYPTTSNVSYVPITSSNPNIPAAASTPSGMMTGGSFHISPPRPRINLAKNTVEFRDAPSGATLIPPTEILPQESSGSGSSTSNRPQGKSLEANIPSFPLPASSRDDAQTEVVTPLPVPTATTPGPAQQPFSEQSAADDGLAKPFGSCAPDSHTLSRLPTPPSVPAPPSNHTIISPTYSVEGSCPPSDSDSHVREPSQQHSTLVDAISMCEAHLLAARNDLSMEICPEDALCAQLPQALAPSTMETRDLYRGSESHPREEPRTPQLSHPSPLRDLPSSNNLDHIMDADENVLAITPQHSILFSQFQAQANHFFETVQGLTSALNAVHRSHTEVENTLTQQHRCLTEQRSALRAVEADYQAQLQHLNHSREALHQRETALAASERECRSREEARNAQWQAREEKRCAALKSWARKHQVQVDTCLKELEELKKAREAEQQRYAQPIFLPPVPTHPNLPTEAQEGMNEEEVKTIKERKALIDVVHHIRRMYAQKVDSLEQSTNALARLQEEREKRVAEEAQQKLLAEEEERARQAAAEEQRERAAAQAVREKSSVEAAERHCMPAASGNDCMTPQYSAEKPAHIETQATISNTDPELAQRRQEEYSRKRAEVMAQKQQANAENAARIRAAREGLTTAPSEGNNAATAADEAREAFAVSPPSIVQRPVATQRHSPSSPKSRKKAVVASGGVMLSTPQGGSSFGPTAARPPTTPGHGKSSIISAKTPSFVSASTEAGRQVATDTPLFPIQLASELNNASSANADVYHAVTPPRQTFALNPKSQTLLEAGGRELDLGPTSRVSPAQHTVNLRHLKKSRSYVEVRGGDRSVIKGSVKVEDSTTSSLKKEEDQELPTLFVQKESRPHSDQQEMNMSQIPPPRLAVIPPPRPNKPAPTRVPSAPDVRSPVGGAQNNVQALAPPSQPPRASPNPWVMDASAERQEWAPQPTPSPSPPEVVHPNSQETSSKGHANVGGAAPAEAQENRPLTAGHSHPRPSPESLTTSLYETDRSRERWQYERTRTYTREVDHYSPSKSPPPSSYIRRSSQHLGDDRWKARMSSIAIPTRPIVGKKRRSESVDDDYSYRSRRARMDERVPDTYEVEPWNDRYRPRSPLPDYHGSGTNPWVQADSYVPRRDPPARTVDDPDPTDRYYRRPASTFSPPPHFPTREQEIRQDTEDQVEGQQDPPLLARMSDRQHFPV</sequence>
<accession>A0A0C3AXK2</accession>
<reference evidence="4" key="2">
    <citation type="submission" date="2015-01" db="EMBL/GenBank/DDBJ databases">
        <title>Evolutionary Origins and Diversification of the Mycorrhizal Mutualists.</title>
        <authorList>
            <consortium name="DOE Joint Genome Institute"/>
            <consortium name="Mycorrhizal Genomics Consortium"/>
            <person name="Kohler A."/>
            <person name="Kuo A."/>
            <person name="Nagy L.G."/>
            <person name="Floudas D."/>
            <person name="Copeland A."/>
            <person name="Barry K.W."/>
            <person name="Cichocki N."/>
            <person name="Veneault-Fourrey C."/>
            <person name="LaButti K."/>
            <person name="Lindquist E.A."/>
            <person name="Lipzen A."/>
            <person name="Lundell T."/>
            <person name="Morin E."/>
            <person name="Murat C."/>
            <person name="Riley R."/>
            <person name="Ohm R."/>
            <person name="Sun H."/>
            <person name="Tunlid A."/>
            <person name="Henrissat B."/>
            <person name="Grigoriev I.V."/>
            <person name="Hibbett D.S."/>
            <person name="Martin F."/>
        </authorList>
    </citation>
    <scope>NUCLEOTIDE SEQUENCE [LARGE SCALE GENOMIC DNA]</scope>
    <source>
        <strain evidence="4">Foug A</strain>
    </source>
</reference>
<feature type="compositionally biased region" description="Pro residues" evidence="2">
    <location>
        <begin position="261"/>
        <end position="270"/>
    </location>
</feature>
<dbReference type="CDD" id="cd22265">
    <property type="entry name" value="UDM1_RNF168"/>
    <property type="match status" value="1"/>
</dbReference>
<feature type="region of interest" description="Disordered" evidence="2">
    <location>
        <begin position="160"/>
        <end position="302"/>
    </location>
</feature>
<protein>
    <submittedName>
        <fullName evidence="3">Uncharacterized protein</fullName>
    </submittedName>
</protein>
<dbReference type="Proteomes" id="UP000053989">
    <property type="component" value="Unassembled WGS sequence"/>
</dbReference>
<evidence type="ECO:0000313" key="3">
    <source>
        <dbReference type="EMBL" id="KIM69702.1"/>
    </source>
</evidence>
<feature type="region of interest" description="Disordered" evidence="2">
    <location>
        <begin position="1"/>
        <end position="89"/>
    </location>
</feature>
<keyword evidence="4" id="KW-1185">Reference proteome</keyword>
<feature type="compositionally biased region" description="Pro residues" evidence="2">
    <location>
        <begin position="1041"/>
        <end position="1051"/>
    </location>
</feature>
<reference evidence="3 4" key="1">
    <citation type="submission" date="2014-04" db="EMBL/GenBank/DDBJ databases">
        <authorList>
            <consortium name="DOE Joint Genome Institute"/>
            <person name="Kuo A."/>
            <person name="Kohler A."/>
            <person name="Nagy L.G."/>
            <person name="Floudas D."/>
            <person name="Copeland A."/>
            <person name="Barry K.W."/>
            <person name="Cichocki N."/>
            <person name="Veneault-Fourrey C."/>
            <person name="LaButti K."/>
            <person name="Lindquist E.A."/>
            <person name="Lipzen A."/>
            <person name="Lundell T."/>
            <person name="Morin E."/>
            <person name="Murat C."/>
            <person name="Sun H."/>
            <person name="Tunlid A."/>
            <person name="Henrissat B."/>
            <person name="Grigoriev I.V."/>
            <person name="Hibbett D.S."/>
            <person name="Martin F."/>
            <person name="Nordberg H.P."/>
            <person name="Cantor M.N."/>
            <person name="Hua S.X."/>
        </authorList>
    </citation>
    <scope>NUCLEOTIDE SEQUENCE [LARGE SCALE GENOMIC DNA]</scope>
    <source>
        <strain evidence="3 4">Foug A</strain>
    </source>
</reference>
<feature type="compositionally biased region" description="Low complexity" evidence="2">
    <location>
        <begin position="212"/>
        <end position="232"/>
    </location>
</feature>
<gene>
    <name evidence="3" type="ORF">SCLCIDRAFT_720875</name>
</gene>
<feature type="compositionally biased region" description="Basic and acidic residues" evidence="2">
    <location>
        <begin position="1101"/>
        <end position="1125"/>
    </location>
</feature>
<feature type="compositionally biased region" description="Basic and acidic residues" evidence="2">
    <location>
        <begin position="348"/>
        <end position="364"/>
    </location>
</feature>
<feature type="compositionally biased region" description="Polar residues" evidence="2">
    <location>
        <begin position="71"/>
        <end position="89"/>
    </location>
</feature>
<feature type="compositionally biased region" description="Polar residues" evidence="2">
    <location>
        <begin position="1054"/>
        <end position="1063"/>
    </location>
</feature>
<dbReference type="OrthoDB" id="2692525at2759"/>
<evidence type="ECO:0000256" key="1">
    <source>
        <dbReference type="SAM" id="Coils"/>
    </source>
</evidence>
<feature type="compositionally biased region" description="Basic and acidic residues" evidence="2">
    <location>
        <begin position="930"/>
        <end position="945"/>
    </location>
</feature>
<keyword evidence="1" id="KW-0175">Coiled coil</keyword>
<dbReference type="InParanoid" id="A0A0C3AXK2"/>
<feature type="region of interest" description="Disordered" evidence="2">
    <location>
        <begin position="930"/>
        <end position="1294"/>
    </location>
</feature>
<dbReference type="HOGENOM" id="CLU_262643_0_0_1"/>
<feature type="coiled-coil region" evidence="1">
    <location>
        <begin position="514"/>
        <end position="541"/>
    </location>
</feature>
<feature type="compositionally biased region" description="Basic and acidic residues" evidence="2">
    <location>
        <begin position="629"/>
        <end position="658"/>
    </location>
</feature>